<dbReference type="GO" id="GO:0004672">
    <property type="term" value="F:protein kinase activity"/>
    <property type="evidence" value="ECO:0007669"/>
    <property type="project" value="InterPro"/>
</dbReference>
<dbReference type="RefSeq" id="XP_018702365.1">
    <property type="nucleotide sequence ID" value="XM_018850325.1"/>
</dbReference>
<organism evidence="8 9">
    <name type="scientific">Cordyceps fumosorosea (strain ARSEF 2679)</name>
    <name type="common">Isaria fumosorosea</name>
    <dbReference type="NCBI Taxonomy" id="1081104"/>
    <lineage>
        <taxon>Eukaryota</taxon>
        <taxon>Fungi</taxon>
        <taxon>Dikarya</taxon>
        <taxon>Ascomycota</taxon>
        <taxon>Pezizomycotina</taxon>
        <taxon>Sordariomycetes</taxon>
        <taxon>Hypocreomycetidae</taxon>
        <taxon>Hypocreales</taxon>
        <taxon>Cordycipitaceae</taxon>
        <taxon>Cordyceps</taxon>
    </lineage>
</organism>
<dbReference type="SUPFAM" id="SSF49879">
    <property type="entry name" value="SMAD/FHA domain"/>
    <property type="match status" value="1"/>
</dbReference>
<dbReference type="PROSITE" id="PS50006">
    <property type="entry name" value="FHA_DOMAIN"/>
    <property type="match status" value="1"/>
</dbReference>
<gene>
    <name evidence="8" type="ORF">ISF_06721</name>
</gene>
<keyword evidence="8" id="KW-0808">Transferase</keyword>
<dbReference type="Gene3D" id="1.10.510.10">
    <property type="entry name" value="Transferase(Phosphotransferase) domain 1"/>
    <property type="match status" value="1"/>
</dbReference>
<accession>A0A167R1I5</accession>
<evidence type="ECO:0000256" key="4">
    <source>
        <dbReference type="ARBA" id="ARBA00022840"/>
    </source>
</evidence>
<feature type="compositionally biased region" description="Basic and acidic residues" evidence="5">
    <location>
        <begin position="532"/>
        <end position="551"/>
    </location>
</feature>
<evidence type="ECO:0000256" key="3">
    <source>
        <dbReference type="ARBA" id="ARBA00022741"/>
    </source>
</evidence>
<dbReference type="SMART" id="SM00240">
    <property type="entry name" value="FHA"/>
    <property type="match status" value="1"/>
</dbReference>
<dbReference type="AlphaFoldDB" id="A0A167R1I5"/>
<dbReference type="Pfam" id="PF00069">
    <property type="entry name" value="Pkinase"/>
    <property type="match status" value="1"/>
</dbReference>
<dbReference type="SUPFAM" id="SSF56112">
    <property type="entry name" value="Protein kinase-like (PK-like)"/>
    <property type="match status" value="1"/>
</dbReference>
<dbReference type="SMART" id="SM00220">
    <property type="entry name" value="S_TKc"/>
    <property type="match status" value="1"/>
</dbReference>
<evidence type="ECO:0000256" key="2">
    <source>
        <dbReference type="ARBA" id="ARBA00008874"/>
    </source>
</evidence>
<feature type="region of interest" description="Disordered" evidence="5">
    <location>
        <begin position="598"/>
        <end position="617"/>
    </location>
</feature>
<comment type="similarity">
    <text evidence="1">Belongs to the protein kinase superfamily. CAMK Ser/Thr protein kinase family. CHEK2 subfamily.</text>
</comment>
<dbReference type="InterPro" id="IPR011009">
    <property type="entry name" value="Kinase-like_dom_sf"/>
</dbReference>
<sequence length="693" mass="75716">MPDDDNNSDEVLVYLHFDSDDFSDYLTSHYLFQKPKPPARDAQSAARAAKAEPASPGKRKTLRLWFRRDRPKGKNGLLIGSSSSCHIMLNHPFIAKFHGTLTFDEHHCLVYRDLGSRHGSSVTYQPGGSEENSEVGSDLSDRRRDFTWVVGGPDVPGGVVICLGGKYSISLTVPSRDWTSAGHQRYVDRFLAATRGDVKDRQLQNEMNSELVRPGPARHKNPALQTRPLFLPASLGRVAGEWNVSTARFRVVKSVKYSERQELKNWGKEVLIWNDLKHASHPLSVLAPPNITQCLEVNLTVFNLFLRPSLALHEGVTPSIYLEYAPYGSLEHLESSLQYEQAVSVTYQCLDALTYMHERNLAHRSIKPSNILISALDPIRVKLTDFGAATVSDRCASIRGSAPWFAPEMHAAIDANGNRKRRGANGEKITFDSNGKRAARKMKPLEYGAAVDIWALGVVAMDLAWPGNLPGPGAHSPAAPRWKLICDALATSLSKAIAKSRWLTFIKNKMLVSGPSERRSARACLQEVEALHRPSVRKEGPVKDAAPKPPDRQPPAEACLREAEAAQGRSAGPVKEAASNPPDRQSSAEACLQEVEVLQGQSEPKTMPVKGTAVSEPSENYVAGASGAGTGEPEAVVVTVAEQPPAPPAITLHYKVDWEGDLVMTGMAFSTITLSWMVDGDGDVLMTDAPRPG</sequence>
<comment type="caution">
    <text evidence="8">The sequence shown here is derived from an EMBL/GenBank/DDBJ whole genome shotgun (WGS) entry which is preliminary data.</text>
</comment>
<evidence type="ECO:0000256" key="1">
    <source>
        <dbReference type="ARBA" id="ARBA00005575"/>
    </source>
</evidence>
<dbReference type="EMBL" id="AZHB01000018">
    <property type="protein sequence ID" value="OAA58182.1"/>
    <property type="molecule type" value="Genomic_DNA"/>
</dbReference>
<feature type="domain" description="FHA" evidence="6">
    <location>
        <begin position="77"/>
        <end position="123"/>
    </location>
</feature>
<evidence type="ECO:0000256" key="5">
    <source>
        <dbReference type="SAM" id="MobiDB-lite"/>
    </source>
</evidence>
<dbReference type="GO" id="GO:0005524">
    <property type="term" value="F:ATP binding"/>
    <property type="evidence" value="ECO:0007669"/>
    <property type="project" value="UniProtKB-KW"/>
</dbReference>
<dbReference type="CDD" id="cd00060">
    <property type="entry name" value="FHA"/>
    <property type="match status" value="1"/>
</dbReference>
<dbReference type="GeneID" id="30023013"/>
<feature type="domain" description="Protein kinase" evidence="7">
    <location>
        <begin position="224"/>
        <end position="531"/>
    </location>
</feature>
<dbReference type="InterPro" id="IPR000253">
    <property type="entry name" value="FHA_dom"/>
</dbReference>
<keyword evidence="9" id="KW-1185">Reference proteome</keyword>
<proteinExistence type="inferred from homology"/>
<name>A0A167R1I5_CORFA</name>
<dbReference type="Pfam" id="PF00498">
    <property type="entry name" value="FHA"/>
    <property type="match status" value="1"/>
</dbReference>
<dbReference type="InterPro" id="IPR051931">
    <property type="entry name" value="PAK3-like"/>
</dbReference>
<dbReference type="InterPro" id="IPR000719">
    <property type="entry name" value="Prot_kinase_dom"/>
</dbReference>
<keyword evidence="8" id="KW-0418">Kinase</keyword>
<dbReference type="PROSITE" id="PS50011">
    <property type="entry name" value="PROTEIN_KINASE_DOM"/>
    <property type="match status" value="1"/>
</dbReference>
<comment type="similarity">
    <text evidence="2">Belongs to the protein kinase superfamily. STE Ser/Thr protein kinase family. STE20 subfamily.</text>
</comment>
<dbReference type="PANTHER" id="PTHR45832:SF22">
    <property type="entry name" value="SERINE_THREONINE-PROTEIN KINASE SAMKA-RELATED"/>
    <property type="match status" value="1"/>
</dbReference>
<feature type="region of interest" description="Disordered" evidence="5">
    <location>
        <begin position="36"/>
        <end position="57"/>
    </location>
</feature>
<evidence type="ECO:0000259" key="7">
    <source>
        <dbReference type="PROSITE" id="PS50011"/>
    </source>
</evidence>
<dbReference type="STRING" id="1081104.A0A167R1I5"/>
<dbReference type="Proteomes" id="UP000076744">
    <property type="component" value="Unassembled WGS sequence"/>
</dbReference>
<feature type="region of interest" description="Disordered" evidence="5">
    <location>
        <begin position="532"/>
        <end position="589"/>
    </location>
</feature>
<dbReference type="InterPro" id="IPR008984">
    <property type="entry name" value="SMAD_FHA_dom_sf"/>
</dbReference>
<feature type="compositionally biased region" description="Low complexity" evidence="5">
    <location>
        <begin position="40"/>
        <end position="56"/>
    </location>
</feature>
<keyword evidence="4" id="KW-0067">ATP-binding</keyword>
<dbReference type="Gene3D" id="2.60.200.20">
    <property type="match status" value="1"/>
</dbReference>
<dbReference type="OrthoDB" id="10252171at2759"/>
<protein>
    <submittedName>
        <fullName evidence="8">Protein kinase</fullName>
    </submittedName>
</protein>
<evidence type="ECO:0000313" key="8">
    <source>
        <dbReference type="EMBL" id="OAA58182.1"/>
    </source>
</evidence>
<reference evidence="8 9" key="1">
    <citation type="journal article" date="2016" name="Genome Biol. Evol.">
        <title>Divergent and convergent evolution of fungal pathogenicity.</title>
        <authorList>
            <person name="Shang Y."/>
            <person name="Xiao G."/>
            <person name="Zheng P."/>
            <person name="Cen K."/>
            <person name="Zhan S."/>
            <person name="Wang C."/>
        </authorList>
    </citation>
    <scope>NUCLEOTIDE SEQUENCE [LARGE SCALE GENOMIC DNA]</scope>
    <source>
        <strain evidence="8 9">ARSEF 2679</strain>
    </source>
</reference>
<dbReference type="PANTHER" id="PTHR45832">
    <property type="entry name" value="SERINE/THREONINE-PROTEIN KINASE SAMKA-RELATED-RELATED"/>
    <property type="match status" value="1"/>
</dbReference>
<evidence type="ECO:0000259" key="6">
    <source>
        <dbReference type="PROSITE" id="PS50006"/>
    </source>
</evidence>
<feature type="region of interest" description="Disordered" evidence="5">
    <location>
        <begin position="120"/>
        <end position="139"/>
    </location>
</feature>
<keyword evidence="3" id="KW-0547">Nucleotide-binding</keyword>
<evidence type="ECO:0000313" key="9">
    <source>
        <dbReference type="Proteomes" id="UP000076744"/>
    </source>
</evidence>